<dbReference type="SUPFAM" id="SSF69318">
    <property type="entry name" value="Integrin alpha N-terminal domain"/>
    <property type="match status" value="2"/>
</dbReference>
<gene>
    <name evidence="3" type="ORF">HNR20_000585</name>
</gene>
<dbReference type="PANTHER" id="PTHR44103">
    <property type="entry name" value="PROPROTEIN CONVERTASE P"/>
    <property type="match status" value="1"/>
</dbReference>
<dbReference type="PRINTS" id="PR00722">
    <property type="entry name" value="CHYMOTRYPSIN"/>
</dbReference>
<dbReference type="InterPro" id="IPR009003">
    <property type="entry name" value="Peptidase_S1_PA"/>
</dbReference>
<evidence type="ECO:0000313" key="3">
    <source>
        <dbReference type="EMBL" id="MBB5476080.1"/>
    </source>
</evidence>
<dbReference type="Gene3D" id="2.40.10.10">
    <property type="entry name" value="Trypsin-like serine proteases"/>
    <property type="match status" value="1"/>
</dbReference>
<dbReference type="InterPro" id="IPR001314">
    <property type="entry name" value="Peptidase_S1A"/>
</dbReference>
<keyword evidence="1" id="KW-0732">Signal</keyword>
<comment type="caution">
    <text evidence="3">The sequence shown here is derived from an EMBL/GenBank/DDBJ whole genome shotgun (WGS) entry which is preliminary data.</text>
</comment>
<organism evidence="3 4">
    <name type="scientific">Micromonospora parathelypteridis</name>
    <dbReference type="NCBI Taxonomy" id="1839617"/>
    <lineage>
        <taxon>Bacteria</taxon>
        <taxon>Bacillati</taxon>
        <taxon>Actinomycetota</taxon>
        <taxon>Actinomycetes</taxon>
        <taxon>Micromonosporales</taxon>
        <taxon>Micromonosporaceae</taxon>
        <taxon>Micromonospora</taxon>
    </lineage>
</organism>
<dbReference type="SUPFAM" id="SSF50494">
    <property type="entry name" value="Trypsin-like serine proteases"/>
    <property type="match status" value="1"/>
</dbReference>
<dbReference type="GO" id="GO:0004252">
    <property type="term" value="F:serine-type endopeptidase activity"/>
    <property type="evidence" value="ECO:0007669"/>
    <property type="project" value="InterPro"/>
</dbReference>
<reference evidence="3 4" key="1">
    <citation type="submission" date="2020-08" db="EMBL/GenBank/DDBJ databases">
        <title>Sequencing the genomes of 1000 actinobacteria strains.</title>
        <authorList>
            <person name="Klenk H.-P."/>
        </authorList>
    </citation>
    <scope>NUCLEOTIDE SEQUENCE [LARGE SCALE GENOMIC DNA]</scope>
    <source>
        <strain evidence="3 4">DSM 103125</strain>
    </source>
</reference>
<keyword evidence="4" id="KW-1185">Reference proteome</keyword>
<name>A0A840VU33_9ACTN</name>
<evidence type="ECO:0000313" key="4">
    <source>
        <dbReference type="Proteomes" id="UP000586947"/>
    </source>
</evidence>
<dbReference type="PANTHER" id="PTHR44103:SF1">
    <property type="entry name" value="PROPROTEIN CONVERTASE P"/>
    <property type="match status" value="1"/>
</dbReference>
<dbReference type="EMBL" id="JACHDP010000001">
    <property type="protein sequence ID" value="MBB5476080.1"/>
    <property type="molecule type" value="Genomic_DNA"/>
</dbReference>
<dbReference type="AlphaFoldDB" id="A0A840VU33"/>
<accession>A0A840VU33</accession>
<protein>
    <recommendedName>
        <fullName evidence="2">Peptidase S1 domain-containing protein</fullName>
    </recommendedName>
</protein>
<dbReference type="RefSeq" id="WP_229687499.1">
    <property type="nucleotide sequence ID" value="NZ_BMNF01000008.1"/>
</dbReference>
<dbReference type="Pfam" id="PF00089">
    <property type="entry name" value="Trypsin"/>
    <property type="match status" value="1"/>
</dbReference>
<evidence type="ECO:0000259" key="2">
    <source>
        <dbReference type="PROSITE" id="PS50240"/>
    </source>
</evidence>
<dbReference type="InterPro" id="IPR043504">
    <property type="entry name" value="Peptidase_S1_PA_chymotrypsin"/>
</dbReference>
<evidence type="ECO:0000256" key="1">
    <source>
        <dbReference type="SAM" id="SignalP"/>
    </source>
</evidence>
<dbReference type="SMART" id="SM00020">
    <property type="entry name" value="Tryp_SPc"/>
    <property type="match status" value="1"/>
</dbReference>
<dbReference type="Proteomes" id="UP000586947">
    <property type="component" value="Unassembled WGS sequence"/>
</dbReference>
<proteinExistence type="predicted"/>
<dbReference type="InterPro" id="IPR028994">
    <property type="entry name" value="Integrin_alpha_N"/>
</dbReference>
<dbReference type="PROSITE" id="PS50240">
    <property type="entry name" value="TRYPSIN_DOM"/>
    <property type="match status" value="1"/>
</dbReference>
<dbReference type="GO" id="GO:0006508">
    <property type="term" value="P:proteolysis"/>
    <property type="evidence" value="ECO:0007669"/>
    <property type="project" value="InterPro"/>
</dbReference>
<dbReference type="InterPro" id="IPR001254">
    <property type="entry name" value="Trypsin_dom"/>
</dbReference>
<dbReference type="Gene3D" id="2.115.10.10">
    <property type="entry name" value="Tachylectin 2"/>
    <property type="match status" value="3"/>
</dbReference>
<feature type="domain" description="Peptidase S1" evidence="2">
    <location>
        <begin position="31"/>
        <end position="248"/>
    </location>
</feature>
<sequence>MPGRHSRIGWTAALATLALATGSLTSASAYAVGGGAVPADGNYGFVTKVDFGGVQSCSGALIAPDWVVTAKGCLIDDGQPVTAGAPTRPTTVTVGRPDLATTAGHVVAVTRVEPHPDRNLALVELAAPITDVPVPRLGAAPVAGEILRVGGYGRTATEWIPNQLRTATFIVDAVATTTLDMVGTSTEATICRGDAGGPAFREVGGQIELVAINHTSWQRGCLGETETRTGATETRVDDLADWLAQVRVTQPYDLSSPVVGEFNRDGYQDLIGVDPATGKLWLYPGTAAPDTWGTRILVDTGTTDWNRMTNLVVGRFNRDAVDDLIAVESSTGLQFLYPGTATGIAWGTRIQIGTGWLTMSKLVSGRFNRDSYDDVMAVEISTGKLWLYPGTAAGGNLGTRVVSGNSGWNAMSKLASGQLNRGDTYDDLLALESATGKLWLYPGTAAGTTWGTPVLAGNSGWNAMSGIAVGRFNTDAHDDLLAVQADSGQSWLYPGITAGVTWGTPVPPGGRKPAPQPYGLSQLVVGEFNRDAYQDLIGVETLTGRHFLYPGTATGLTWGTRIQIGTGWQTMTKTVKGRFNRDNYDDLLAVELATGKLWLYPGTATGGKPGDRVASGNSGWNAMSKLASGRFNRDAFDDLLAVEQATGKLWLYPGTAAGTTWGTPVLAGNGGWTAMGELLVGRFNPDEYDDLLAVEQATGKLWLYPGTAAGTTWGTRVEIAGDTWATRSELLTGSFTRDNHGDLLLVDDATGKLLLLPGTASGATTWAPAIEVGPGN</sequence>
<feature type="chain" id="PRO_5038992173" description="Peptidase S1 domain-containing protein" evidence="1">
    <location>
        <begin position="32"/>
        <end position="776"/>
    </location>
</feature>
<feature type="signal peptide" evidence="1">
    <location>
        <begin position="1"/>
        <end position="31"/>
    </location>
</feature>